<organism evidence="2 3">
    <name type="scientific">Strongyloides venezuelensis</name>
    <name type="common">Threadworm</name>
    <dbReference type="NCBI Taxonomy" id="75913"/>
    <lineage>
        <taxon>Eukaryota</taxon>
        <taxon>Metazoa</taxon>
        <taxon>Ecdysozoa</taxon>
        <taxon>Nematoda</taxon>
        <taxon>Chromadorea</taxon>
        <taxon>Rhabditida</taxon>
        <taxon>Tylenchina</taxon>
        <taxon>Panagrolaimomorpha</taxon>
        <taxon>Strongyloidoidea</taxon>
        <taxon>Strongyloididae</taxon>
        <taxon>Strongyloides</taxon>
    </lineage>
</organism>
<evidence type="ECO:0000313" key="3">
    <source>
        <dbReference type="WBParaSite" id="SVE_1738500.1"/>
    </source>
</evidence>
<keyword evidence="2" id="KW-1185">Reference proteome</keyword>
<dbReference type="Proteomes" id="UP000035680">
    <property type="component" value="Unassembled WGS sequence"/>
</dbReference>
<name>A0A0K0FY59_STRVS</name>
<feature type="compositionally biased region" description="Polar residues" evidence="1">
    <location>
        <begin position="186"/>
        <end position="197"/>
    </location>
</feature>
<sequence length="427" mass="49869">MVEILKVDSSTLFQQIALEIDEIKKRCNVQPNDDIIVNKCTALLLDLLLASTDSLDDINKVFNVAKELYLEHVVKFSIFPHKLMQTLFSLTQPNKWRKYFPAIRYVFSMKYEGLNTRIATQIAVSIFNLMESKIRYTYDPEFLQELNVLELEILGMGHECMINKRNDVYRDPVNFIDISRNDNNEDSTANSKETSMNAFEDDGGGSDDGEIVEEDTVFTQLGIVLHTPKSNKRFLEDDYNKIVNFLNDPYKITQKDVIEEYCNVVKGFLGKLNSIKCDRFYGEFHDIKHIYENISLLYTGIDFRFRKFSNPSFRLVFCGQLRIVNNYLYESSESEECKLKESDLEKLSSLEDALTRFMKNLLHDIGDLRADDTYQNIMNHINNEKLFFAIKNRKKAKIEGNVEDEDCMEEWPRINNCFNILKMSQIE</sequence>
<evidence type="ECO:0000256" key="1">
    <source>
        <dbReference type="SAM" id="MobiDB-lite"/>
    </source>
</evidence>
<dbReference type="AlphaFoldDB" id="A0A0K0FY59"/>
<evidence type="ECO:0000313" key="2">
    <source>
        <dbReference type="Proteomes" id="UP000035680"/>
    </source>
</evidence>
<reference evidence="3" key="2">
    <citation type="submission" date="2015-08" db="UniProtKB">
        <authorList>
            <consortium name="WormBaseParasite"/>
        </authorList>
    </citation>
    <scope>IDENTIFICATION</scope>
</reference>
<reference evidence="2" key="1">
    <citation type="submission" date="2014-07" db="EMBL/GenBank/DDBJ databases">
        <authorList>
            <person name="Martin A.A"/>
            <person name="De Silva N."/>
        </authorList>
    </citation>
    <scope>NUCLEOTIDE SEQUENCE</scope>
</reference>
<dbReference type="WBParaSite" id="SVE_1738500.1">
    <property type="protein sequence ID" value="SVE_1738500.1"/>
    <property type="gene ID" value="SVE_1738500"/>
</dbReference>
<proteinExistence type="predicted"/>
<accession>A0A0K0FY59</accession>
<protein>
    <submittedName>
        <fullName evidence="3">Uncharacterized protein</fullName>
    </submittedName>
</protein>
<feature type="region of interest" description="Disordered" evidence="1">
    <location>
        <begin position="180"/>
        <end position="205"/>
    </location>
</feature>